<dbReference type="PANTHER" id="PTHR46913">
    <property type="entry name" value="RING-H2 FINGER PROTEIN ATL16"/>
    <property type="match status" value="1"/>
</dbReference>
<feature type="domain" description="RING-type" evidence="17">
    <location>
        <begin position="143"/>
        <end position="185"/>
    </location>
</feature>
<dbReference type="CDD" id="cd16461">
    <property type="entry name" value="RING-H2_EL5-like"/>
    <property type="match status" value="1"/>
</dbReference>
<evidence type="ECO:0000256" key="4">
    <source>
        <dbReference type="ARBA" id="ARBA00012483"/>
    </source>
</evidence>
<evidence type="ECO:0000313" key="18">
    <source>
        <dbReference type="EMBL" id="CAI9104946.1"/>
    </source>
</evidence>
<keyword evidence="5" id="KW-0808">Transferase</keyword>
<keyword evidence="10" id="KW-0862">Zinc</keyword>
<dbReference type="PROSITE" id="PS50089">
    <property type="entry name" value="ZF_RING_2"/>
    <property type="match status" value="1"/>
</dbReference>
<dbReference type="Pfam" id="PF13639">
    <property type="entry name" value="zf-RING_2"/>
    <property type="match status" value="1"/>
</dbReference>
<dbReference type="PANTHER" id="PTHR46913:SF1">
    <property type="entry name" value="RING-H2 FINGER PROTEIN ATL16"/>
    <property type="match status" value="1"/>
</dbReference>
<keyword evidence="19" id="KW-1185">Reference proteome</keyword>
<dbReference type="SMART" id="SM00184">
    <property type="entry name" value="RING"/>
    <property type="match status" value="1"/>
</dbReference>
<accession>A0AAV1DCK7</accession>
<evidence type="ECO:0000256" key="1">
    <source>
        <dbReference type="ARBA" id="ARBA00000900"/>
    </source>
</evidence>
<evidence type="ECO:0000256" key="14">
    <source>
        <dbReference type="PROSITE-ProRule" id="PRU00175"/>
    </source>
</evidence>
<evidence type="ECO:0000256" key="13">
    <source>
        <dbReference type="ARBA" id="ARBA00024209"/>
    </source>
</evidence>
<evidence type="ECO:0000259" key="17">
    <source>
        <dbReference type="PROSITE" id="PS50089"/>
    </source>
</evidence>
<keyword evidence="11 16" id="KW-1133">Transmembrane helix</keyword>
<name>A0AAV1DCK7_OLDCO</name>
<dbReference type="AlphaFoldDB" id="A0AAV1DCK7"/>
<comment type="pathway">
    <text evidence="3">Protein modification; protein ubiquitination.</text>
</comment>
<dbReference type="InterPro" id="IPR001841">
    <property type="entry name" value="Znf_RING"/>
</dbReference>
<feature type="region of interest" description="Disordered" evidence="15">
    <location>
        <begin position="205"/>
        <end position="227"/>
    </location>
</feature>
<dbReference type="InterPro" id="IPR044600">
    <property type="entry name" value="ATL1/ATL16-like"/>
</dbReference>
<evidence type="ECO:0000256" key="9">
    <source>
        <dbReference type="ARBA" id="ARBA00022786"/>
    </source>
</evidence>
<comment type="catalytic activity">
    <reaction evidence="1">
        <text>S-ubiquitinyl-[E2 ubiquitin-conjugating enzyme]-L-cysteine + [acceptor protein]-L-lysine = [E2 ubiquitin-conjugating enzyme]-L-cysteine + N(6)-ubiquitinyl-[acceptor protein]-L-lysine.</text>
        <dbReference type="EC" id="2.3.2.27"/>
    </reaction>
</comment>
<evidence type="ECO:0000256" key="8">
    <source>
        <dbReference type="ARBA" id="ARBA00022771"/>
    </source>
</evidence>
<evidence type="ECO:0000256" key="6">
    <source>
        <dbReference type="ARBA" id="ARBA00022692"/>
    </source>
</evidence>
<feature type="transmembrane region" description="Helical" evidence="16">
    <location>
        <begin position="59"/>
        <end position="81"/>
    </location>
</feature>
<dbReference type="GO" id="GO:0008270">
    <property type="term" value="F:zinc ion binding"/>
    <property type="evidence" value="ECO:0007669"/>
    <property type="project" value="UniProtKB-KW"/>
</dbReference>
<dbReference type="GO" id="GO:0061630">
    <property type="term" value="F:ubiquitin protein ligase activity"/>
    <property type="evidence" value="ECO:0007669"/>
    <property type="project" value="UniProtKB-EC"/>
</dbReference>
<keyword evidence="9" id="KW-0833">Ubl conjugation pathway</keyword>
<feature type="compositionally biased region" description="Low complexity" evidence="15">
    <location>
        <begin position="36"/>
        <end position="49"/>
    </location>
</feature>
<comment type="similarity">
    <text evidence="13">Belongs to the RING-type zinc finger family. ATL subfamily.</text>
</comment>
<dbReference type="GO" id="GO:0016020">
    <property type="term" value="C:membrane"/>
    <property type="evidence" value="ECO:0007669"/>
    <property type="project" value="UniProtKB-SubCell"/>
</dbReference>
<gene>
    <name evidence="18" type="ORF">OLC1_LOCUS13749</name>
</gene>
<sequence>MMLKNRRSLLQVPIEEGALESSDLSPEPIFRHGINSSSETVSSRTSTSRLQRTTPFDSSMALTILVLLTALFFMGFFSIYIRRFAEEDSADLRRRRHPSQPGTTTSTGLRNGQKVGGVDSSTIKALPLVSYRGNPKQLITTDCTICLSEFEEGETVKMIPHCRHVFHAPCLDTWLSSHVSCPLCRGTQFFKKPDDGDELRLDVKEEQDDNGQGEFGGRSTAGDGDTWRDEGVIRRVESCTSLGDHQVVLQRSMSF</sequence>
<evidence type="ECO:0000256" key="11">
    <source>
        <dbReference type="ARBA" id="ARBA00022989"/>
    </source>
</evidence>
<evidence type="ECO:0000256" key="7">
    <source>
        <dbReference type="ARBA" id="ARBA00022723"/>
    </source>
</evidence>
<evidence type="ECO:0000256" key="16">
    <source>
        <dbReference type="SAM" id="Phobius"/>
    </source>
</evidence>
<feature type="compositionally biased region" description="Polar residues" evidence="15">
    <location>
        <begin position="100"/>
        <end position="110"/>
    </location>
</feature>
<keyword evidence="7" id="KW-0479">Metal-binding</keyword>
<evidence type="ECO:0000256" key="10">
    <source>
        <dbReference type="ARBA" id="ARBA00022833"/>
    </source>
</evidence>
<proteinExistence type="inferred from homology"/>
<dbReference type="SUPFAM" id="SSF57850">
    <property type="entry name" value="RING/U-box"/>
    <property type="match status" value="1"/>
</dbReference>
<reference evidence="18" key="1">
    <citation type="submission" date="2023-03" db="EMBL/GenBank/DDBJ databases">
        <authorList>
            <person name="Julca I."/>
        </authorList>
    </citation>
    <scope>NUCLEOTIDE SEQUENCE</scope>
</reference>
<evidence type="ECO:0000256" key="15">
    <source>
        <dbReference type="SAM" id="MobiDB-lite"/>
    </source>
</evidence>
<dbReference type="Gene3D" id="3.30.40.10">
    <property type="entry name" value="Zinc/RING finger domain, C3HC4 (zinc finger)"/>
    <property type="match status" value="1"/>
</dbReference>
<dbReference type="GO" id="GO:0016567">
    <property type="term" value="P:protein ubiquitination"/>
    <property type="evidence" value="ECO:0007669"/>
    <property type="project" value="InterPro"/>
</dbReference>
<keyword evidence="8 14" id="KW-0863">Zinc-finger</keyword>
<comment type="subcellular location">
    <subcellularLocation>
        <location evidence="2">Membrane</location>
        <topology evidence="2">Single-pass membrane protein</topology>
    </subcellularLocation>
</comment>
<evidence type="ECO:0000256" key="5">
    <source>
        <dbReference type="ARBA" id="ARBA00022679"/>
    </source>
</evidence>
<evidence type="ECO:0000313" key="19">
    <source>
        <dbReference type="Proteomes" id="UP001161247"/>
    </source>
</evidence>
<feature type="region of interest" description="Disordered" evidence="15">
    <location>
        <begin position="23"/>
        <end position="49"/>
    </location>
</feature>
<protein>
    <recommendedName>
        <fullName evidence="4">RING-type E3 ubiquitin transferase</fullName>
        <ecNumber evidence="4">2.3.2.27</ecNumber>
    </recommendedName>
</protein>
<keyword evidence="6 16" id="KW-0812">Transmembrane</keyword>
<organism evidence="18 19">
    <name type="scientific">Oldenlandia corymbosa var. corymbosa</name>
    <dbReference type="NCBI Taxonomy" id="529605"/>
    <lineage>
        <taxon>Eukaryota</taxon>
        <taxon>Viridiplantae</taxon>
        <taxon>Streptophyta</taxon>
        <taxon>Embryophyta</taxon>
        <taxon>Tracheophyta</taxon>
        <taxon>Spermatophyta</taxon>
        <taxon>Magnoliopsida</taxon>
        <taxon>eudicotyledons</taxon>
        <taxon>Gunneridae</taxon>
        <taxon>Pentapetalae</taxon>
        <taxon>asterids</taxon>
        <taxon>lamiids</taxon>
        <taxon>Gentianales</taxon>
        <taxon>Rubiaceae</taxon>
        <taxon>Rubioideae</taxon>
        <taxon>Spermacoceae</taxon>
        <taxon>Hedyotis-Oldenlandia complex</taxon>
        <taxon>Oldenlandia</taxon>
    </lineage>
</organism>
<dbReference type="Proteomes" id="UP001161247">
    <property type="component" value="Chromosome 5"/>
</dbReference>
<evidence type="ECO:0000256" key="12">
    <source>
        <dbReference type="ARBA" id="ARBA00023136"/>
    </source>
</evidence>
<dbReference type="EMBL" id="OX459122">
    <property type="protein sequence ID" value="CAI9104946.1"/>
    <property type="molecule type" value="Genomic_DNA"/>
</dbReference>
<dbReference type="EC" id="2.3.2.27" evidence="4"/>
<evidence type="ECO:0000256" key="2">
    <source>
        <dbReference type="ARBA" id="ARBA00004167"/>
    </source>
</evidence>
<dbReference type="InterPro" id="IPR013083">
    <property type="entry name" value="Znf_RING/FYVE/PHD"/>
</dbReference>
<evidence type="ECO:0000256" key="3">
    <source>
        <dbReference type="ARBA" id="ARBA00004906"/>
    </source>
</evidence>
<keyword evidence="12 16" id="KW-0472">Membrane</keyword>
<feature type="region of interest" description="Disordered" evidence="15">
    <location>
        <begin position="91"/>
        <end position="115"/>
    </location>
</feature>